<dbReference type="AlphaFoldDB" id="G9PDN1"/>
<comment type="similarity">
    <text evidence="1">Belongs to the ROK (NagC/XylR) family.</text>
</comment>
<dbReference type="RefSeq" id="WP_005984501.1">
    <property type="nucleotide sequence ID" value="NZ_JH470338.1"/>
</dbReference>
<comment type="caution">
    <text evidence="2">The sequence shown here is derived from an EMBL/GenBank/DDBJ whole genome shotgun (WGS) entry which is preliminary data.</text>
</comment>
<dbReference type="SUPFAM" id="SSF53067">
    <property type="entry name" value="Actin-like ATPase domain"/>
    <property type="match status" value="1"/>
</dbReference>
<dbReference type="InterPro" id="IPR000600">
    <property type="entry name" value="ROK"/>
</dbReference>
<proteinExistence type="inferred from homology"/>
<dbReference type="InterPro" id="IPR043129">
    <property type="entry name" value="ATPase_NBD"/>
</dbReference>
<accession>G9PDN1</accession>
<keyword evidence="3" id="KW-1185">Reference proteome</keyword>
<dbReference type="OrthoDB" id="8772678at2"/>
<dbReference type="EMBL" id="ACRN01000001">
    <property type="protein sequence ID" value="EHM89449.1"/>
    <property type="molecule type" value="Genomic_DNA"/>
</dbReference>
<reference evidence="2 3" key="1">
    <citation type="submission" date="2011-10" db="EMBL/GenBank/DDBJ databases">
        <title>The Genome Sequence of Actinomyces graevenitzii C83.</title>
        <authorList>
            <consortium name="The Broad Institute Genome Sequencing Platform"/>
            <consortium name="The Broad Institute Genome Sequencing Center for Infectious Disease"/>
            <person name="Earl A."/>
            <person name="Ward D."/>
            <person name="Feldgarden M."/>
            <person name="Gevers D."/>
            <person name="Sibley C.D."/>
            <person name="Field T.R."/>
            <person name="Grinwis M."/>
            <person name="Eshaghurshan C.S."/>
            <person name="Surette M.G."/>
            <person name="Young S.K."/>
            <person name="Zeng Q."/>
            <person name="Gargeya S."/>
            <person name="Fitzgerald M."/>
            <person name="Haas B."/>
            <person name="Abouelleil A."/>
            <person name="Alvarado L."/>
            <person name="Arachchi H.M."/>
            <person name="Berlin A."/>
            <person name="Brown A."/>
            <person name="Chapman S.B."/>
            <person name="Chen Z."/>
            <person name="Dunbar C."/>
            <person name="Freedman E."/>
            <person name="Gearin G."/>
            <person name="Goldberg J."/>
            <person name="Griggs A."/>
            <person name="Gujja S."/>
            <person name="Heiman D."/>
            <person name="Howarth C."/>
            <person name="Larson L."/>
            <person name="Lui A."/>
            <person name="MacDonald P.J.P."/>
            <person name="Montmayeur A."/>
            <person name="Murphy C."/>
            <person name="Neiman D."/>
            <person name="Pearson M."/>
            <person name="Priest M."/>
            <person name="Roberts A."/>
            <person name="Saif S."/>
            <person name="Shea T."/>
            <person name="Shenoy N."/>
            <person name="Sisk P."/>
            <person name="Stolte C."/>
            <person name="Sykes S."/>
            <person name="Wortman J."/>
            <person name="Nusbaum C."/>
            <person name="Birren B."/>
        </authorList>
    </citation>
    <scope>NUCLEOTIDE SEQUENCE [LARGE SCALE GENOMIC DNA]</scope>
    <source>
        <strain evidence="2 3">C83</strain>
    </source>
</reference>
<gene>
    <name evidence="2" type="ORF">HMPREF0045_00114</name>
</gene>
<name>G9PDN1_9ACTO</name>
<dbReference type="PATRIC" id="fig|435830.3.peg.102"/>
<organism evidence="2 3">
    <name type="scientific">Actinomyces graevenitzii C83</name>
    <dbReference type="NCBI Taxonomy" id="435830"/>
    <lineage>
        <taxon>Bacteria</taxon>
        <taxon>Bacillati</taxon>
        <taxon>Actinomycetota</taxon>
        <taxon>Actinomycetes</taxon>
        <taxon>Actinomycetales</taxon>
        <taxon>Actinomycetaceae</taxon>
        <taxon>Actinomyces</taxon>
    </lineage>
</organism>
<dbReference type="PROSITE" id="PS01125">
    <property type="entry name" value="ROK"/>
    <property type="match status" value="1"/>
</dbReference>
<evidence type="ECO:0008006" key="4">
    <source>
        <dbReference type="Google" id="ProtNLM"/>
    </source>
</evidence>
<dbReference type="eggNOG" id="COG1940">
    <property type="taxonomic scope" value="Bacteria"/>
</dbReference>
<sequence>MQKLVVGIDLGGTKMAGALVDSAGNLVGPILKVPTPAHDGRAAMLDAIAELAGKVIAAGTANSGEWTIAGVGIGTAGVVDVTSGSIVASTDAISEWAGTQVREGVGQRLKEAGYNVPIHVENDVDAHAGGEAWLGAGRGARCAIVVAVGTGVGGAVVIDGQTWRGTHHLAGDLGHFPAVGAQGEPCTCGRFGHLEAVSAGPQIYRRYLALGGDAQVSGTRELETRAEAGDELAAQVYRDSAQALANVLVGLAYTLDPDCIIISGGLANAGKCWWGPLQETFKAQLSGPLENLELVSAQLGSTAPIVGAARGAWQLINAAN</sequence>
<dbReference type="STRING" id="435830.HMPREF0045_00114"/>
<dbReference type="PANTHER" id="PTHR18964:SF169">
    <property type="entry name" value="N-ACETYLMANNOSAMINE KINASE"/>
    <property type="match status" value="1"/>
</dbReference>
<evidence type="ECO:0000256" key="1">
    <source>
        <dbReference type="ARBA" id="ARBA00006479"/>
    </source>
</evidence>
<evidence type="ECO:0000313" key="3">
    <source>
        <dbReference type="Proteomes" id="UP000003822"/>
    </source>
</evidence>
<dbReference type="PANTHER" id="PTHR18964">
    <property type="entry name" value="ROK (REPRESSOR, ORF, KINASE) FAMILY"/>
    <property type="match status" value="1"/>
</dbReference>
<dbReference type="HOGENOM" id="CLU_036604_0_4_11"/>
<evidence type="ECO:0000313" key="2">
    <source>
        <dbReference type="EMBL" id="EHM89449.1"/>
    </source>
</evidence>
<dbReference type="InterPro" id="IPR049874">
    <property type="entry name" value="ROK_cs"/>
</dbReference>
<dbReference type="Pfam" id="PF00480">
    <property type="entry name" value="ROK"/>
    <property type="match status" value="1"/>
</dbReference>
<protein>
    <recommendedName>
        <fullName evidence="4">Glucokinase</fullName>
    </recommendedName>
</protein>
<dbReference type="Proteomes" id="UP000003822">
    <property type="component" value="Unassembled WGS sequence"/>
</dbReference>
<dbReference type="Gene3D" id="3.30.420.40">
    <property type="match status" value="2"/>
</dbReference>